<organism evidence="5 6">
    <name type="scientific">Rossellomorea aquimaris</name>
    <dbReference type="NCBI Taxonomy" id="189382"/>
    <lineage>
        <taxon>Bacteria</taxon>
        <taxon>Bacillati</taxon>
        <taxon>Bacillota</taxon>
        <taxon>Bacilli</taxon>
        <taxon>Bacillales</taxon>
        <taxon>Bacillaceae</taxon>
        <taxon>Rossellomorea</taxon>
    </lineage>
</organism>
<dbReference type="AlphaFoldDB" id="A0A5D4TL07"/>
<gene>
    <name evidence="5" type="ORF">FZC85_18325</name>
</gene>
<dbReference type="SMART" id="SM00354">
    <property type="entry name" value="HTH_LACI"/>
    <property type="match status" value="1"/>
</dbReference>
<protein>
    <submittedName>
        <fullName evidence="5">LacI family transcriptional regulator</fullName>
    </submittedName>
</protein>
<dbReference type="Gene3D" id="3.40.50.2300">
    <property type="match status" value="2"/>
</dbReference>
<evidence type="ECO:0000256" key="3">
    <source>
        <dbReference type="ARBA" id="ARBA00023163"/>
    </source>
</evidence>
<reference evidence="5 6" key="1">
    <citation type="submission" date="2019-08" db="EMBL/GenBank/DDBJ databases">
        <title>Bacillus genomes from the desert of Cuatro Cienegas, Coahuila.</title>
        <authorList>
            <person name="Olmedo-Alvarez G."/>
        </authorList>
    </citation>
    <scope>NUCLEOTIDE SEQUENCE [LARGE SCALE GENOMIC DNA]</scope>
    <source>
        <strain evidence="5 6">CH87b_3T</strain>
    </source>
</reference>
<evidence type="ECO:0000256" key="1">
    <source>
        <dbReference type="ARBA" id="ARBA00023015"/>
    </source>
</evidence>
<dbReference type="PANTHER" id="PTHR30146:SF109">
    <property type="entry name" value="HTH-TYPE TRANSCRIPTIONAL REGULATOR GALS"/>
    <property type="match status" value="1"/>
</dbReference>
<sequence>MTTIGDVAREAGVSKSTVSNVFSKKRPISAEVTNRVIEVANRLNYVPNHMARSLATKRTMIIGLKMPTYAEYELSSFETKIINSVVKKCSENGYRVLLDRIAEEDEMNFVSNDPVDGVILLNPLDEDQRILKYKVSKTPFVIIGRPNDRNGDTKYVDNNNTEMVKEVGEYLMGLGHKEILFLNASLHMTVAEDRQSGLKQAYDNYSLPFREEDVIYYDPSRCKDGSQYGYTSLLENYRKKKYTAIIADTDRVALGVIRAAREIGIDIPNDVSLVALSNNETLAHEITPKLTSMELQPEKLGEEAASILMSTLNNELAPKNKMIPAKLVKRDSCMGINERFQQTLEGRR</sequence>
<dbReference type="PROSITE" id="PS50932">
    <property type="entry name" value="HTH_LACI_2"/>
    <property type="match status" value="1"/>
</dbReference>
<dbReference type="InterPro" id="IPR010982">
    <property type="entry name" value="Lambda_DNA-bd_dom_sf"/>
</dbReference>
<comment type="caution">
    <text evidence="5">The sequence shown here is derived from an EMBL/GenBank/DDBJ whole genome shotgun (WGS) entry which is preliminary data.</text>
</comment>
<dbReference type="InterPro" id="IPR000843">
    <property type="entry name" value="HTH_LacI"/>
</dbReference>
<keyword evidence="1" id="KW-0805">Transcription regulation</keyword>
<dbReference type="GO" id="GO:0003700">
    <property type="term" value="F:DNA-binding transcription factor activity"/>
    <property type="evidence" value="ECO:0007669"/>
    <property type="project" value="TreeGrafter"/>
</dbReference>
<dbReference type="Pfam" id="PF00356">
    <property type="entry name" value="LacI"/>
    <property type="match status" value="1"/>
</dbReference>
<dbReference type="EMBL" id="VTEZ01000006">
    <property type="protein sequence ID" value="TYS83059.1"/>
    <property type="molecule type" value="Genomic_DNA"/>
</dbReference>
<dbReference type="SUPFAM" id="SSF53822">
    <property type="entry name" value="Periplasmic binding protein-like I"/>
    <property type="match status" value="1"/>
</dbReference>
<dbReference type="Pfam" id="PF13377">
    <property type="entry name" value="Peripla_BP_3"/>
    <property type="match status" value="1"/>
</dbReference>
<evidence type="ECO:0000313" key="6">
    <source>
        <dbReference type="Proteomes" id="UP000324269"/>
    </source>
</evidence>
<dbReference type="OrthoDB" id="3180992at2"/>
<keyword evidence="3" id="KW-0804">Transcription</keyword>
<evidence type="ECO:0000313" key="5">
    <source>
        <dbReference type="EMBL" id="TYS83059.1"/>
    </source>
</evidence>
<dbReference type="GO" id="GO:0000976">
    <property type="term" value="F:transcription cis-regulatory region binding"/>
    <property type="evidence" value="ECO:0007669"/>
    <property type="project" value="TreeGrafter"/>
</dbReference>
<dbReference type="SUPFAM" id="SSF47413">
    <property type="entry name" value="lambda repressor-like DNA-binding domains"/>
    <property type="match status" value="1"/>
</dbReference>
<dbReference type="PANTHER" id="PTHR30146">
    <property type="entry name" value="LACI-RELATED TRANSCRIPTIONAL REPRESSOR"/>
    <property type="match status" value="1"/>
</dbReference>
<evidence type="ECO:0000256" key="2">
    <source>
        <dbReference type="ARBA" id="ARBA00023125"/>
    </source>
</evidence>
<name>A0A5D4TL07_9BACI</name>
<dbReference type="CDD" id="cd01392">
    <property type="entry name" value="HTH_LacI"/>
    <property type="match status" value="1"/>
</dbReference>
<keyword evidence="2" id="KW-0238">DNA-binding</keyword>
<dbReference type="Proteomes" id="UP000324269">
    <property type="component" value="Unassembled WGS sequence"/>
</dbReference>
<feature type="domain" description="HTH lacI-type" evidence="4">
    <location>
        <begin position="2"/>
        <end position="56"/>
    </location>
</feature>
<accession>A0A5D4TL07</accession>
<dbReference type="InterPro" id="IPR028082">
    <property type="entry name" value="Peripla_BP_I"/>
</dbReference>
<proteinExistence type="predicted"/>
<dbReference type="Gene3D" id="1.10.260.40">
    <property type="entry name" value="lambda repressor-like DNA-binding domains"/>
    <property type="match status" value="1"/>
</dbReference>
<dbReference type="InterPro" id="IPR046335">
    <property type="entry name" value="LacI/GalR-like_sensor"/>
</dbReference>
<evidence type="ECO:0000259" key="4">
    <source>
        <dbReference type="PROSITE" id="PS50932"/>
    </source>
</evidence>